<keyword evidence="3" id="KW-1185">Reference proteome</keyword>
<evidence type="ECO:0000256" key="1">
    <source>
        <dbReference type="SAM" id="MobiDB-lite"/>
    </source>
</evidence>
<dbReference type="Proteomes" id="UP001201980">
    <property type="component" value="Unassembled WGS sequence"/>
</dbReference>
<proteinExistence type="predicted"/>
<feature type="compositionally biased region" description="Polar residues" evidence="1">
    <location>
        <begin position="15"/>
        <end position="25"/>
    </location>
</feature>
<gene>
    <name evidence="2" type="ORF">MKZ38_002985</name>
</gene>
<dbReference type="EMBL" id="JAKWBI020000194">
    <property type="protein sequence ID" value="KAJ2899552.1"/>
    <property type="molecule type" value="Genomic_DNA"/>
</dbReference>
<organism evidence="2 3">
    <name type="scientific">Zalerion maritima</name>
    <dbReference type="NCBI Taxonomy" id="339359"/>
    <lineage>
        <taxon>Eukaryota</taxon>
        <taxon>Fungi</taxon>
        <taxon>Dikarya</taxon>
        <taxon>Ascomycota</taxon>
        <taxon>Pezizomycotina</taxon>
        <taxon>Sordariomycetes</taxon>
        <taxon>Lulworthiomycetidae</taxon>
        <taxon>Lulworthiales</taxon>
        <taxon>Lulworthiaceae</taxon>
        <taxon>Zalerion</taxon>
    </lineage>
</organism>
<sequence length="116" mass="12422">MAPFSGCSLSYLPLKQSTNAPTSAESVRDDATQSEPTSLFSISSPANSQRKPTLFQRFAKLVGGSTGTLTEYSPVNDAGFGANADEEKTLKQDEAGIGDGYQKLPWEEEGNESGYY</sequence>
<feature type="compositionally biased region" description="Basic and acidic residues" evidence="1">
    <location>
        <begin position="85"/>
        <end position="94"/>
    </location>
</feature>
<reference evidence="2" key="1">
    <citation type="submission" date="2022-07" db="EMBL/GenBank/DDBJ databases">
        <title>Draft genome sequence of Zalerion maritima ATCC 34329, a (micro)plastics degrading marine fungus.</title>
        <authorList>
            <person name="Paco A."/>
            <person name="Goncalves M.F.M."/>
            <person name="Rocha-Santos T.A.P."/>
            <person name="Alves A."/>
        </authorList>
    </citation>
    <scope>NUCLEOTIDE SEQUENCE</scope>
    <source>
        <strain evidence="2">ATCC 34329</strain>
    </source>
</reference>
<evidence type="ECO:0000313" key="3">
    <source>
        <dbReference type="Proteomes" id="UP001201980"/>
    </source>
</evidence>
<feature type="region of interest" description="Disordered" evidence="1">
    <location>
        <begin position="1"/>
        <end position="50"/>
    </location>
</feature>
<comment type="caution">
    <text evidence="2">The sequence shown here is derived from an EMBL/GenBank/DDBJ whole genome shotgun (WGS) entry which is preliminary data.</text>
</comment>
<accession>A0AAD5WQV9</accession>
<protein>
    <submittedName>
        <fullName evidence="2">Uncharacterized protein</fullName>
    </submittedName>
</protein>
<feature type="compositionally biased region" description="Polar residues" evidence="1">
    <location>
        <begin position="33"/>
        <end position="50"/>
    </location>
</feature>
<dbReference type="AlphaFoldDB" id="A0AAD5WQV9"/>
<feature type="compositionally biased region" description="Acidic residues" evidence="1">
    <location>
        <begin position="107"/>
        <end position="116"/>
    </location>
</feature>
<evidence type="ECO:0000313" key="2">
    <source>
        <dbReference type="EMBL" id="KAJ2899552.1"/>
    </source>
</evidence>
<feature type="region of interest" description="Disordered" evidence="1">
    <location>
        <begin position="66"/>
        <end position="116"/>
    </location>
</feature>
<name>A0AAD5WQV9_9PEZI</name>